<dbReference type="AlphaFoldDB" id="A0A0D3BH48"/>
<sequence>MISHLSLAAWYLLSSRDSLLLTQRTRFVSSLKPQFCVLDMLETFELHGELDIGRRPRKSMTAHICLIGLRRGH</sequence>
<reference evidence="1 2" key="1">
    <citation type="journal article" date="2014" name="Genome Biol.">
        <title>Transcriptome and methylome profiling reveals relics of genome dominance in the mesopolyploid Brassica oleracea.</title>
        <authorList>
            <person name="Parkin I.A."/>
            <person name="Koh C."/>
            <person name="Tang H."/>
            <person name="Robinson S.J."/>
            <person name="Kagale S."/>
            <person name="Clarke W.E."/>
            <person name="Town C.D."/>
            <person name="Nixon J."/>
            <person name="Krishnakumar V."/>
            <person name="Bidwell S.L."/>
            <person name="Denoeud F."/>
            <person name="Belcram H."/>
            <person name="Links M.G."/>
            <person name="Just J."/>
            <person name="Clarke C."/>
            <person name="Bender T."/>
            <person name="Huebert T."/>
            <person name="Mason A.S."/>
            <person name="Pires J.C."/>
            <person name="Barker G."/>
            <person name="Moore J."/>
            <person name="Walley P.G."/>
            <person name="Manoli S."/>
            <person name="Batley J."/>
            <person name="Edwards D."/>
            <person name="Nelson M.N."/>
            <person name="Wang X."/>
            <person name="Paterson A.H."/>
            <person name="King G."/>
            <person name="Bancroft I."/>
            <person name="Chalhoub B."/>
            <person name="Sharpe A.G."/>
        </authorList>
    </citation>
    <scope>NUCLEOTIDE SEQUENCE</scope>
    <source>
        <strain evidence="1 2">cv. TO1000</strain>
    </source>
</reference>
<dbReference type="OMA" id="LKPQFCV"/>
<reference evidence="1" key="2">
    <citation type="submission" date="2015-03" db="UniProtKB">
        <authorList>
            <consortium name="EnsemblPlants"/>
        </authorList>
    </citation>
    <scope>IDENTIFICATION</scope>
</reference>
<dbReference type="HOGENOM" id="CLU_2708256_0_0_1"/>
<organism evidence="1 2">
    <name type="scientific">Brassica oleracea var. oleracea</name>
    <dbReference type="NCBI Taxonomy" id="109376"/>
    <lineage>
        <taxon>Eukaryota</taxon>
        <taxon>Viridiplantae</taxon>
        <taxon>Streptophyta</taxon>
        <taxon>Embryophyta</taxon>
        <taxon>Tracheophyta</taxon>
        <taxon>Spermatophyta</taxon>
        <taxon>Magnoliopsida</taxon>
        <taxon>eudicotyledons</taxon>
        <taxon>Gunneridae</taxon>
        <taxon>Pentapetalae</taxon>
        <taxon>rosids</taxon>
        <taxon>malvids</taxon>
        <taxon>Brassicales</taxon>
        <taxon>Brassicaceae</taxon>
        <taxon>Brassiceae</taxon>
        <taxon>Brassica</taxon>
    </lineage>
</organism>
<evidence type="ECO:0000313" key="1">
    <source>
        <dbReference type="EnsemblPlants" id="Bo3g126200.1"/>
    </source>
</evidence>
<name>A0A0D3BH48_BRAOL</name>
<dbReference type="EnsemblPlants" id="Bo3g126200.1">
    <property type="protein sequence ID" value="Bo3g126200.1"/>
    <property type="gene ID" value="Bo3g126200"/>
</dbReference>
<dbReference type="Gramene" id="Bo3g126200.1">
    <property type="protein sequence ID" value="Bo3g126200.1"/>
    <property type="gene ID" value="Bo3g126200"/>
</dbReference>
<dbReference type="Proteomes" id="UP000032141">
    <property type="component" value="Chromosome C3"/>
</dbReference>
<protein>
    <submittedName>
        <fullName evidence="1">Uncharacterized protein</fullName>
    </submittedName>
</protein>
<evidence type="ECO:0000313" key="2">
    <source>
        <dbReference type="Proteomes" id="UP000032141"/>
    </source>
</evidence>
<proteinExistence type="predicted"/>
<keyword evidence="2" id="KW-1185">Reference proteome</keyword>
<accession>A0A0D3BH48</accession>